<evidence type="ECO:0000313" key="9">
    <source>
        <dbReference type="Proteomes" id="UP001152798"/>
    </source>
</evidence>
<evidence type="ECO:0008006" key="10">
    <source>
        <dbReference type="Google" id="ProtNLM"/>
    </source>
</evidence>
<dbReference type="Pfam" id="PF14678">
    <property type="entry name" value="FANCI_S4"/>
    <property type="match status" value="1"/>
</dbReference>
<evidence type="ECO:0000313" key="8">
    <source>
        <dbReference type="EMBL" id="CAH1397798.1"/>
    </source>
</evidence>
<keyword evidence="9" id="KW-1185">Reference proteome</keyword>
<dbReference type="InterPro" id="IPR026171">
    <property type="entry name" value="FANCI"/>
</dbReference>
<dbReference type="Pfam" id="PF14676">
    <property type="entry name" value="FANCI_S2"/>
    <property type="match status" value="1"/>
</dbReference>
<evidence type="ECO:0000259" key="5">
    <source>
        <dbReference type="Pfam" id="PF14678"/>
    </source>
</evidence>
<name>A0A9P0H903_NEZVI</name>
<dbReference type="InterPro" id="IPR029313">
    <property type="entry name" value="FANCI_S3"/>
</dbReference>
<dbReference type="InterPro" id="IPR029310">
    <property type="entry name" value="FANCI_HD1"/>
</dbReference>
<dbReference type="EMBL" id="OV725080">
    <property type="protein sequence ID" value="CAH1397798.1"/>
    <property type="molecule type" value="Genomic_DNA"/>
</dbReference>
<dbReference type="GO" id="GO:0006281">
    <property type="term" value="P:DNA repair"/>
    <property type="evidence" value="ECO:0007669"/>
    <property type="project" value="InterPro"/>
</dbReference>
<feature type="domain" description="FANCI helical" evidence="6">
    <location>
        <begin position="288"/>
        <end position="368"/>
    </location>
</feature>
<feature type="domain" description="FANCI solenoid 4" evidence="5">
    <location>
        <begin position="1029"/>
        <end position="1274"/>
    </location>
</feature>
<evidence type="ECO:0000259" key="6">
    <source>
        <dbReference type="Pfam" id="PF14679"/>
    </source>
</evidence>
<evidence type="ECO:0000259" key="3">
    <source>
        <dbReference type="Pfam" id="PF14676"/>
    </source>
</evidence>
<dbReference type="Pfam" id="PF14675">
    <property type="entry name" value="FANCI_S1"/>
    <property type="match status" value="1"/>
</dbReference>
<dbReference type="Pfam" id="PF14679">
    <property type="entry name" value="FANCI_HD1"/>
    <property type="match status" value="1"/>
</dbReference>
<protein>
    <recommendedName>
        <fullName evidence="10">Fanconi anemia group I protein</fullName>
    </recommendedName>
</protein>
<feature type="domain" description="FANCI solenoid 1" evidence="2">
    <location>
        <begin position="68"/>
        <end position="282"/>
    </location>
</feature>
<dbReference type="InterPro" id="IPR029315">
    <property type="entry name" value="FANCI_S2"/>
</dbReference>
<dbReference type="Pfam" id="PF14677">
    <property type="entry name" value="FANCI_S3"/>
    <property type="match status" value="1"/>
</dbReference>
<evidence type="ECO:0000259" key="2">
    <source>
        <dbReference type="Pfam" id="PF14675"/>
    </source>
</evidence>
<evidence type="ECO:0000256" key="1">
    <source>
        <dbReference type="SAM" id="MobiDB-lite"/>
    </source>
</evidence>
<feature type="domain" description="FANCI solenoid 3" evidence="4">
    <location>
        <begin position="800"/>
        <end position="1014"/>
    </location>
</feature>
<dbReference type="InterPro" id="IPR029312">
    <property type="entry name" value="FANCI_HD2"/>
</dbReference>
<dbReference type="OrthoDB" id="195089at2759"/>
<evidence type="ECO:0000259" key="7">
    <source>
        <dbReference type="Pfam" id="PF14680"/>
    </source>
</evidence>
<evidence type="ECO:0000259" key="4">
    <source>
        <dbReference type="Pfam" id="PF14677"/>
    </source>
</evidence>
<dbReference type="InterPro" id="IPR029314">
    <property type="entry name" value="FANCI_S4"/>
</dbReference>
<feature type="domain" description="FANCI solenoid 2" evidence="3">
    <location>
        <begin position="377"/>
        <end position="521"/>
    </location>
</feature>
<dbReference type="Proteomes" id="UP001152798">
    <property type="component" value="Chromosome 4"/>
</dbReference>
<dbReference type="PANTHER" id="PTHR21818:SF0">
    <property type="entry name" value="FANCONI ANEMIA GROUP I PROTEIN"/>
    <property type="match status" value="1"/>
</dbReference>
<gene>
    <name evidence="8" type="ORF">NEZAVI_LOCUS7567</name>
</gene>
<proteinExistence type="predicted"/>
<reference evidence="8" key="1">
    <citation type="submission" date="2022-01" db="EMBL/GenBank/DDBJ databases">
        <authorList>
            <person name="King R."/>
        </authorList>
    </citation>
    <scope>NUCLEOTIDE SEQUENCE</scope>
</reference>
<dbReference type="PANTHER" id="PTHR21818">
    <property type="entry name" value="BC025462 PROTEIN"/>
    <property type="match status" value="1"/>
</dbReference>
<feature type="region of interest" description="Disordered" evidence="1">
    <location>
        <begin position="1278"/>
        <end position="1324"/>
    </location>
</feature>
<feature type="domain" description="FANCI helical" evidence="7">
    <location>
        <begin position="542"/>
        <end position="770"/>
    </location>
</feature>
<feature type="compositionally biased region" description="Polar residues" evidence="1">
    <location>
        <begin position="1290"/>
        <end position="1300"/>
    </location>
</feature>
<dbReference type="GO" id="GO:0070182">
    <property type="term" value="F:DNA polymerase binding"/>
    <property type="evidence" value="ECO:0007669"/>
    <property type="project" value="TreeGrafter"/>
</dbReference>
<sequence length="1324" mass="149217">MEDIINDLMILSLTKHKSDDNFKKFQDYVEGLSYEQIEDILSDRILNSDAPQLVNNIFLGLSQKTASQKKRIKIFEHLFTEIHTKNIPAKNATAIVSWLVIELDKMSVTHLIRICDLCVEYVAKSETPQQTSWKDILPKILSLLVGKKEVDHYGSEMSGEEYKSQVITTLAQTKWHSEILSSIADMFMHISMTVEEQNKILGKFLTSMKHLKASEIPPFGHNLLLLSKTNGIVSVLFALNSYYHENLYNDEGENNEIQRDKKDLTESECVMLYHIEETVKRHSSAAAQILKYAKLSASAPHLWLQPFLLASLLTLSNVPPNGPQVLDLIKGMVLRILQEENEMLESDWLRKLEMDTCDVEAVFTKLIKSSVCGQEGVLRGLVNMSMCLLGKTKDGAGKKVARIGRMIAVNLCMKHPYIAGILISTITDSIIGQPHVTQFTDCFCELCDTNPLAVLEFPHSIGRLLEELPELPEVAAYRLTTAIVSLIKVSHKIRDSLILVLRKALFAHNMNTRKVAVIGFLQLLKRLKMKGFVTLSQNSFQTYTCPSIFTQNRLEVHSQQNGAINSHNNEGICFEVVNILKRCFVQQVEVKLCLYEGITRALLQNPELCLPTSEIFLTHLSQYYDPDTTVLPPLKLGQAVSIKNDKVIINEPLGHLIFVVQQIIITSNQLMSSMEDDYEYRQNRERLFTIMDSLVTRFSSCTPKNLDLEEDAESPLEESLKVETLKQGLSIFEALLAYFLWKWDLNITVETMGPFLALYRAHSGLLDFAKSYKPNKKEGEKKAARGVPKKASVFIPPPTVLDFETVQRLLTLLICDSVDWCGDDVLEDLKGRRPIHRYAMGTCASVLEKTKEQLEHYKPRSVYTNLVELGKLLFERVMKAIPKMMEFDPATAILAIENFTEVFSLITEHFSVKLSAFLSEACGVEESEGLNNQLERILKCYLKSLGQILDMEEEEEDANHKKLLSVLINGVNILCLQLPVSGQCVVKVHAWLGEVIEKRAIDSVADTKCILTLLIRLSQRIKSDSALYDNLGLHLCQLYGTINEVETEKPDCEFCSVTEQTKAIVLPLLCNSLNTRLSSFDWLIQRTKAEYVIYFSGQSIINNPEGKLKLKRVEKEAVIQAGFISSTAQILTTISCATNAELLCKTLHHLYSSLSALTKYFQGRSTNINPAYQEARFGKLVKLAASHLSTQVADFLLHIESVDSVAGEEEKKISAKILRQAKKQTVYIPKLVAELENFTKCVTQLSIKCKDPSLSSNLKLTTTRDFRLNTKRLEEVMKRQHEESDEETNDTTATTQQSISVGGGTASQASTSGAKKQTRKKKKT</sequence>
<dbReference type="InterPro" id="IPR029308">
    <property type="entry name" value="FANCI_S1"/>
</dbReference>
<dbReference type="Pfam" id="PF14680">
    <property type="entry name" value="FANCI_HD2"/>
    <property type="match status" value="1"/>
</dbReference>
<feature type="compositionally biased region" description="Low complexity" evidence="1">
    <location>
        <begin position="1306"/>
        <end position="1315"/>
    </location>
</feature>
<organism evidence="8 9">
    <name type="scientific">Nezara viridula</name>
    <name type="common">Southern green stink bug</name>
    <name type="synonym">Cimex viridulus</name>
    <dbReference type="NCBI Taxonomy" id="85310"/>
    <lineage>
        <taxon>Eukaryota</taxon>
        <taxon>Metazoa</taxon>
        <taxon>Ecdysozoa</taxon>
        <taxon>Arthropoda</taxon>
        <taxon>Hexapoda</taxon>
        <taxon>Insecta</taxon>
        <taxon>Pterygota</taxon>
        <taxon>Neoptera</taxon>
        <taxon>Paraneoptera</taxon>
        <taxon>Hemiptera</taxon>
        <taxon>Heteroptera</taxon>
        <taxon>Panheteroptera</taxon>
        <taxon>Pentatomomorpha</taxon>
        <taxon>Pentatomoidea</taxon>
        <taxon>Pentatomidae</taxon>
        <taxon>Pentatominae</taxon>
        <taxon>Nezara</taxon>
    </lineage>
</organism>
<accession>A0A9P0H903</accession>